<dbReference type="EMBL" id="MU629423">
    <property type="protein sequence ID" value="KAJ1257314.1"/>
    <property type="molecule type" value="Genomic_DNA"/>
</dbReference>
<keyword evidence="2" id="KW-0732">Signal</keyword>
<evidence type="ECO:0000313" key="3">
    <source>
        <dbReference type="EMBL" id="KAJ1257314.1"/>
    </source>
</evidence>
<gene>
    <name evidence="3" type="ORF">BS78_K102500</name>
</gene>
<proteinExistence type="predicted"/>
<dbReference type="OrthoDB" id="694300at2759"/>
<dbReference type="PANTHER" id="PTHR34835">
    <property type="entry name" value="OS07G0283600 PROTEIN-RELATED"/>
    <property type="match status" value="1"/>
</dbReference>
<feature type="region of interest" description="Disordered" evidence="1">
    <location>
        <begin position="32"/>
        <end position="119"/>
    </location>
</feature>
<reference evidence="3 4" key="1">
    <citation type="submission" date="2022-10" db="EMBL/GenBank/DDBJ databases">
        <title>WGS assembly of Paspalum vaginatum 540-79.</title>
        <authorList>
            <person name="Sun G."/>
            <person name="Wase N."/>
            <person name="Shu S."/>
            <person name="Jenkins J."/>
            <person name="Zhou B."/>
            <person name="Torres-Rodriguez J."/>
            <person name="Chen C."/>
            <person name="Sandor L."/>
            <person name="Plott C."/>
            <person name="Yoshinga Y."/>
            <person name="Daum C."/>
            <person name="Qi P."/>
            <person name="Barry K."/>
            <person name="Lipzen A."/>
            <person name="Berry L."/>
            <person name="Pedersen C."/>
            <person name="Gottilla T."/>
            <person name="Foltz A."/>
            <person name="Yu H."/>
            <person name="O'Malley R."/>
            <person name="Zhang C."/>
            <person name="Devos K."/>
            <person name="Sigmon B."/>
            <person name="Yu B."/>
            <person name="Obata T."/>
            <person name="Schmutz J."/>
            <person name="Schnable J."/>
        </authorList>
    </citation>
    <scope>NUCLEOTIDE SEQUENCE [LARGE SCALE GENOMIC DNA]</scope>
    <source>
        <strain evidence="4">cv. 540-79</strain>
    </source>
</reference>
<name>A0A9W7XE67_9POAL</name>
<dbReference type="Proteomes" id="UP001164776">
    <property type="component" value="Unassembled WGS sequence"/>
</dbReference>
<evidence type="ECO:0000256" key="2">
    <source>
        <dbReference type="SAM" id="SignalP"/>
    </source>
</evidence>
<evidence type="ECO:0000313" key="4">
    <source>
        <dbReference type="Proteomes" id="UP001164776"/>
    </source>
</evidence>
<feature type="signal peptide" evidence="2">
    <location>
        <begin position="1"/>
        <end position="18"/>
    </location>
</feature>
<dbReference type="AlphaFoldDB" id="A0A9W7XE67"/>
<feature type="compositionally biased region" description="Basic and acidic residues" evidence="1">
    <location>
        <begin position="92"/>
        <end position="113"/>
    </location>
</feature>
<sequence>MGSFFLFSVSARLRVLWRAPCIAVSSPPFPVPRVRAERRSGGDDEATSSISIARSQVEGGSGDAGRVAAQRARTDRSSKGMALVLRKRKRDRVGEDCDVPQHADEEPSDEELRASQNSDGYWQRSTASYLNSLGDEQLFDVIKKFTCNAVRQFISSDFSSWAAPGNVPPCPAPATTGVSNGSSQPSSPAGQRTCSRLSVIHFQQVLDALHPEQRLVIIKYGFGCLLLFDRCLIPLGFARWLADHVNVETSEIVLKNMSIKISPQSVSDVLGLPIGGKEISRDPRAKDDFLSATGANTLPFVKSFSDQLLNGDISDDEVVRNFLAMALVTFLCPHS</sequence>
<evidence type="ECO:0000256" key="1">
    <source>
        <dbReference type="SAM" id="MobiDB-lite"/>
    </source>
</evidence>
<protein>
    <submittedName>
        <fullName evidence="3">Uncharacterized protein</fullName>
    </submittedName>
</protein>
<accession>A0A9W7XE67</accession>
<comment type="caution">
    <text evidence="3">The sequence shown here is derived from an EMBL/GenBank/DDBJ whole genome shotgun (WGS) entry which is preliminary data.</text>
</comment>
<dbReference type="PANTHER" id="PTHR34835:SF60">
    <property type="entry name" value="OS10G0490300 PROTEIN"/>
    <property type="match status" value="1"/>
</dbReference>
<organism evidence="3 4">
    <name type="scientific">Paspalum vaginatum</name>
    <name type="common">seashore paspalum</name>
    <dbReference type="NCBI Taxonomy" id="158149"/>
    <lineage>
        <taxon>Eukaryota</taxon>
        <taxon>Viridiplantae</taxon>
        <taxon>Streptophyta</taxon>
        <taxon>Embryophyta</taxon>
        <taxon>Tracheophyta</taxon>
        <taxon>Spermatophyta</taxon>
        <taxon>Magnoliopsida</taxon>
        <taxon>Liliopsida</taxon>
        <taxon>Poales</taxon>
        <taxon>Poaceae</taxon>
        <taxon>PACMAD clade</taxon>
        <taxon>Panicoideae</taxon>
        <taxon>Andropogonodae</taxon>
        <taxon>Paspaleae</taxon>
        <taxon>Paspalinae</taxon>
        <taxon>Paspalum</taxon>
    </lineage>
</organism>
<keyword evidence="4" id="KW-1185">Reference proteome</keyword>
<feature type="chain" id="PRO_5040804724" evidence="2">
    <location>
        <begin position="19"/>
        <end position="335"/>
    </location>
</feature>